<dbReference type="PANTHER" id="PTHR43358:SF4">
    <property type="entry name" value="ALPHA_BETA HYDROLASE FOLD-1 DOMAIN-CONTAINING PROTEIN"/>
    <property type="match status" value="1"/>
</dbReference>
<dbReference type="EMBL" id="JAVBVO010000003">
    <property type="protein sequence ID" value="MDZ5759695.1"/>
    <property type="molecule type" value="Genomic_DNA"/>
</dbReference>
<dbReference type="PANTHER" id="PTHR43358">
    <property type="entry name" value="ALPHA/BETA-HYDROLASE"/>
    <property type="match status" value="1"/>
</dbReference>
<sequence length="670" mass="75106">MKKMLKLVLSLMLITTMAPASFADENVIVIGEGQPLELNSSLNRSVLETTERQEPFEAKTEIEREQLPQSEQKIIDQIERYLMENSNPNARDFGAVANKLIAALVFDVTSRRENTIINAAEFFGLMGLSDESVWFDNVSGKSDRYLSVYDEPTGTNVKLHAFYVDNQSDKTAVVQHGYRSNAMNIMKEAEMLYNLGYNVVIPDARSHSRSEGSYITFGAYEKEDINAWIDQEVETKPDQKIVLLGVSMGAATVMMSQETPHPNVEALIEDCGYYSIEQQARDVTRLVTSKLQYIPIVNSIDWYNCESQIIDSLNDNYVKPILKVDLYSISPLNAVSKSNVPKLFIHGTADWFIPPAAKDKLYAASLGYKEQLAVIGAGHAVNITIGGDLYRNKVASFLSTVGQMTSLRPELVETKNLLLNTEFKRNQTETSFLSWKLSSNGTNFTDDWKSNPYEFIMRKDGNEIISAISVDTNGLKFYKKWESSAGYVGQEVALIKDQTYELSFDSWNPTPTEYSEQVIKYGFGNNLKQEKQTAKNKVMKKMSYSAVNNTIENIILGSKMTSYNLLGRTNTAMYFSNVKLINTDMTAPNKVSIDSMEIRDDETTIKGQGEPNSTIVVKKNSGESVFEVLTDDYGHYVLKISKQEAGTVLHLINQDVKGNSSESIVLVSNE</sequence>
<proteinExistence type="predicted"/>
<dbReference type="InterPro" id="IPR013783">
    <property type="entry name" value="Ig-like_fold"/>
</dbReference>
<organism evidence="4 5">
    <name type="scientific">Carnobacterium maltaromaticum</name>
    <name type="common">Carnobacterium piscicola</name>
    <dbReference type="NCBI Taxonomy" id="2751"/>
    <lineage>
        <taxon>Bacteria</taxon>
        <taxon>Bacillati</taxon>
        <taxon>Bacillota</taxon>
        <taxon>Bacilli</taxon>
        <taxon>Lactobacillales</taxon>
        <taxon>Carnobacteriaceae</taxon>
        <taxon>Carnobacterium</taxon>
    </lineage>
</organism>
<feature type="domain" description="Bacterial Ig" evidence="3">
    <location>
        <begin position="594"/>
        <end position="666"/>
    </location>
</feature>
<dbReference type="Pfam" id="PF12146">
    <property type="entry name" value="Hydrolase_4"/>
    <property type="match status" value="1"/>
</dbReference>
<gene>
    <name evidence="4" type="ORF">RAK27_13615</name>
</gene>
<feature type="chain" id="PRO_5043734795" evidence="1">
    <location>
        <begin position="23"/>
        <end position="670"/>
    </location>
</feature>
<dbReference type="InterPro" id="IPR041498">
    <property type="entry name" value="Big_6"/>
</dbReference>
<feature type="domain" description="Serine aminopeptidase S33" evidence="2">
    <location>
        <begin position="168"/>
        <end position="291"/>
    </location>
</feature>
<feature type="signal peptide" evidence="1">
    <location>
        <begin position="1"/>
        <end position="22"/>
    </location>
</feature>
<dbReference type="Gene3D" id="2.60.40.10">
    <property type="entry name" value="Immunoglobulins"/>
    <property type="match status" value="1"/>
</dbReference>
<evidence type="ECO:0000256" key="1">
    <source>
        <dbReference type="SAM" id="SignalP"/>
    </source>
</evidence>
<dbReference type="RefSeq" id="WP_322809360.1">
    <property type="nucleotide sequence ID" value="NZ_JAVBVO010000003.1"/>
</dbReference>
<keyword evidence="4" id="KW-0378">Hydrolase</keyword>
<dbReference type="Gene3D" id="3.40.50.1820">
    <property type="entry name" value="alpha/beta hydrolase"/>
    <property type="match status" value="1"/>
</dbReference>
<name>A0AAW9JSC0_CARML</name>
<evidence type="ECO:0000259" key="2">
    <source>
        <dbReference type="Pfam" id="PF12146"/>
    </source>
</evidence>
<evidence type="ECO:0000313" key="4">
    <source>
        <dbReference type="EMBL" id="MDZ5759695.1"/>
    </source>
</evidence>
<dbReference type="InterPro" id="IPR029058">
    <property type="entry name" value="AB_hydrolase_fold"/>
</dbReference>
<protein>
    <submittedName>
        <fullName evidence="4">Alpha/beta hydrolase</fullName>
    </submittedName>
</protein>
<accession>A0AAW9JSC0</accession>
<dbReference type="InterPro" id="IPR022742">
    <property type="entry name" value="Hydrolase_4"/>
</dbReference>
<dbReference type="Pfam" id="PF17936">
    <property type="entry name" value="Big_6"/>
    <property type="match status" value="1"/>
</dbReference>
<dbReference type="SUPFAM" id="SSF53474">
    <property type="entry name" value="alpha/beta-Hydrolases"/>
    <property type="match status" value="1"/>
</dbReference>
<evidence type="ECO:0000259" key="3">
    <source>
        <dbReference type="Pfam" id="PF17936"/>
    </source>
</evidence>
<dbReference type="Proteomes" id="UP001290462">
    <property type="component" value="Unassembled WGS sequence"/>
</dbReference>
<comment type="caution">
    <text evidence="4">The sequence shown here is derived from an EMBL/GenBank/DDBJ whole genome shotgun (WGS) entry which is preliminary data.</text>
</comment>
<dbReference type="InterPro" id="IPR052920">
    <property type="entry name" value="DNA-binding_regulatory"/>
</dbReference>
<dbReference type="AlphaFoldDB" id="A0AAW9JSC0"/>
<dbReference type="GO" id="GO:0016787">
    <property type="term" value="F:hydrolase activity"/>
    <property type="evidence" value="ECO:0007669"/>
    <property type="project" value="UniProtKB-KW"/>
</dbReference>
<reference evidence="4" key="1">
    <citation type="submission" date="2023-08" db="EMBL/GenBank/DDBJ databases">
        <title>Genomic characterization of piscicolin 126 produced by Carnobacterium maltaromaticum CM22 strain isolated from salmon (Salmo salar).</title>
        <authorList>
            <person name="Gonzalez-Gragera E."/>
            <person name="Garcia-Lopez J.D."/>
            <person name="Teso-Perez C."/>
            <person name="Gimenez-Hernandez I."/>
            <person name="Peralta-Sanchez J.M."/>
            <person name="Valdivia E."/>
            <person name="Montalban-Lopez M."/>
            <person name="Martin-Platero A.M."/>
            <person name="Banos A."/>
            <person name="Martinez-Bueno M."/>
        </authorList>
    </citation>
    <scope>NUCLEOTIDE SEQUENCE</scope>
    <source>
        <strain evidence="4">CM22</strain>
    </source>
</reference>
<keyword evidence="1" id="KW-0732">Signal</keyword>
<evidence type="ECO:0000313" key="5">
    <source>
        <dbReference type="Proteomes" id="UP001290462"/>
    </source>
</evidence>